<dbReference type="AlphaFoldDB" id="A0A7Y9WYX8"/>
<keyword evidence="3" id="KW-1185">Reference proteome</keyword>
<protein>
    <recommendedName>
        <fullName evidence="4">PH domain-containing protein</fullName>
    </recommendedName>
</protein>
<sequence length="148" mass="16431">MGEVHVLGQSRAWPAIAIPSAALVVMIVVGVLFEVVNWTALMFGVASIILAFTRWRNAVFADDLGLLVRDRGGLRRSYAWDEIERMGWVDAGMWGSSLSVYPRGGPYDVPGPNASINVGRIWRPRRRHLADPLPTLLETHGIKTLLDR</sequence>
<keyword evidence="1" id="KW-1133">Transmembrane helix</keyword>
<organism evidence="2 3">
    <name type="scientific">Micromonospora jinlongensis</name>
    <dbReference type="NCBI Taxonomy" id="1287877"/>
    <lineage>
        <taxon>Bacteria</taxon>
        <taxon>Bacillati</taxon>
        <taxon>Actinomycetota</taxon>
        <taxon>Actinomycetes</taxon>
        <taxon>Micromonosporales</taxon>
        <taxon>Micromonosporaceae</taxon>
        <taxon>Micromonospora</taxon>
    </lineage>
</organism>
<evidence type="ECO:0008006" key="4">
    <source>
        <dbReference type="Google" id="ProtNLM"/>
    </source>
</evidence>
<proteinExistence type="predicted"/>
<gene>
    <name evidence="2" type="ORF">HNR22_001849</name>
</gene>
<dbReference type="EMBL" id="JACCHK010000001">
    <property type="protein sequence ID" value="NYH42122.1"/>
    <property type="molecule type" value="Genomic_DNA"/>
</dbReference>
<accession>A0A7Y9WYX8</accession>
<reference evidence="2 3" key="1">
    <citation type="submission" date="2020-07" db="EMBL/GenBank/DDBJ databases">
        <title>Sequencing the genomes of 1000 actinobacteria strains.</title>
        <authorList>
            <person name="Klenk H.-P."/>
        </authorList>
    </citation>
    <scope>NUCLEOTIDE SEQUENCE [LARGE SCALE GENOMIC DNA]</scope>
    <source>
        <strain evidence="2 3">DSM 45876</strain>
    </source>
</reference>
<dbReference type="RefSeq" id="WP_179779997.1">
    <property type="nucleotide sequence ID" value="NZ_JACCHK010000001.1"/>
</dbReference>
<dbReference type="Proteomes" id="UP000523545">
    <property type="component" value="Unassembled WGS sequence"/>
</dbReference>
<keyword evidence="1" id="KW-0812">Transmembrane</keyword>
<feature type="transmembrane region" description="Helical" evidence="1">
    <location>
        <begin position="12"/>
        <end position="32"/>
    </location>
</feature>
<evidence type="ECO:0000313" key="3">
    <source>
        <dbReference type="Proteomes" id="UP000523545"/>
    </source>
</evidence>
<name>A0A7Y9WYX8_9ACTN</name>
<comment type="caution">
    <text evidence="2">The sequence shown here is derived from an EMBL/GenBank/DDBJ whole genome shotgun (WGS) entry which is preliminary data.</text>
</comment>
<evidence type="ECO:0000313" key="2">
    <source>
        <dbReference type="EMBL" id="NYH42122.1"/>
    </source>
</evidence>
<keyword evidence="1" id="KW-0472">Membrane</keyword>
<evidence type="ECO:0000256" key="1">
    <source>
        <dbReference type="SAM" id="Phobius"/>
    </source>
</evidence>